<protein>
    <submittedName>
        <fullName evidence="2">AzlD domain-containing protein</fullName>
    </submittedName>
</protein>
<dbReference type="Pfam" id="PF05437">
    <property type="entry name" value="AzlD"/>
    <property type="match status" value="1"/>
</dbReference>
<evidence type="ECO:0000313" key="3">
    <source>
        <dbReference type="Proteomes" id="UP000664288"/>
    </source>
</evidence>
<gene>
    <name evidence="2" type="ORF">J1C47_15725</name>
</gene>
<reference evidence="2 3" key="1">
    <citation type="submission" date="2021-03" db="EMBL/GenBank/DDBJ databases">
        <title>Whole genome sequence of Jiella sp. MQZ13P-4.</title>
        <authorList>
            <person name="Tuo L."/>
        </authorList>
    </citation>
    <scope>NUCLEOTIDE SEQUENCE [LARGE SCALE GENOMIC DNA]</scope>
    <source>
        <strain evidence="2 3">MQZ13P-4</strain>
    </source>
</reference>
<dbReference type="InterPro" id="IPR008407">
    <property type="entry name" value="Brnchd-chn_aa_trnsp_AzlD"/>
</dbReference>
<comment type="caution">
    <text evidence="2">The sequence shown here is derived from an EMBL/GenBank/DDBJ whole genome shotgun (WGS) entry which is preliminary data.</text>
</comment>
<keyword evidence="1" id="KW-0812">Transmembrane</keyword>
<evidence type="ECO:0000313" key="2">
    <source>
        <dbReference type="EMBL" id="MBO0905094.1"/>
    </source>
</evidence>
<dbReference type="Proteomes" id="UP000664288">
    <property type="component" value="Unassembled WGS sequence"/>
</dbReference>
<feature type="transmembrane region" description="Helical" evidence="1">
    <location>
        <begin position="99"/>
        <end position="116"/>
    </location>
</feature>
<proteinExistence type="predicted"/>
<keyword evidence="3" id="KW-1185">Reference proteome</keyword>
<feature type="transmembrane region" description="Helical" evidence="1">
    <location>
        <begin position="12"/>
        <end position="34"/>
    </location>
</feature>
<organism evidence="2 3">
    <name type="scientific">Jiella sonneratiae</name>
    <dbReference type="NCBI Taxonomy" id="2816856"/>
    <lineage>
        <taxon>Bacteria</taxon>
        <taxon>Pseudomonadati</taxon>
        <taxon>Pseudomonadota</taxon>
        <taxon>Alphaproteobacteria</taxon>
        <taxon>Hyphomicrobiales</taxon>
        <taxon>Aurantimonadaceae</taxon>
        <taxon>Jiella</taxon>
    </lineage>
</organism>
<sequence>MAHWAYSNVVPWWPYVFILLGGWLPTDAWRYLGVLSASRIDETSEAAALARTVATSLVAAVIAQLVFYPSGALADIPTLVRLASLGAGFAAYQLSRRRILVAIFVAELVIGAWALATGAGTG</sequence>
<evidence type="ECO:0000256" key="1">
    <source>
        <dbReference type="SAM" id="Phobius"/>
    </source>
</evidence>
<dbReference type="RefSeq" id="WP_207351731.1">
    <property type="nucleotide sequence ID" value="NZ_JAFMPY010000017.1"/>
</dbReference>
<dbReference type="EMBL" id="JAFMPY010000017">
    <property type="protein sequence ID" value="MBO0905094.1"/>
    <property type="molecule type" value="Genomic_DNA"/>
</dbReference>
<keyword evidence="1" id="KW-1133">Transmembrane helix</keyword>
<keyword evidence="1" id="KW-0472">Membrane</keyword>
<name>A0ABS3J5Z7_9HYPH</name>
<accession>A0ABS3J5Z7</accession>